<proteinExistence type="predicted"/>
<feature type="transmembrane region" description="Helical" evidence="1">
    <location>
        <begin position="23"/>
        <end position="44"/>
    </location>
</feature>
<dbReference type="EMBL" id="GBXM01015191">
    <property type="protein sequence ID" value="JAH93386.1"/>
    <property type="molecule type" value="Transcribed_RNA"/>
</dbReference>
<protein>
    <submittedName>
        <fullName evidence="2">Uncharacterized protein</fullName>
    </submittedName>
</protein>
<accession>A0A0E9WT02</accession>
<evidence type="ECO:0000256" key="1">
    <source>
        <dbReference type="SAM" id="Phobius"/>
    </source>
</evidence>
<organism evidence="2">
    <name type="scientific">Anguilla anguilla</name>
    <name type="common">European freshwater eel</name>
    <name type="synonym">Muraena anguilla</name>
    <dbReference type="NCBI Taxonomy" id="7936"/>
    <lineage>
        <taxon>Eukaryota</taxon>
        <taxon>Metazoa</taxon>
        <taxon>Chordata</taxon>
        <taxon>Craniata</taxon>
        <taxon>Vertebrata</taxon>
        <taxon>Euteleostomi</taxon>
        <taxon>Actinopterygii</taxon>
        <taxon>Neopterygii</taxon>
        <taxon>Teleostei</taxon>
        <taxon>Anguilliformes</taxon>
        <taxon>Anguillidae</taxon>
        <taxon>Anguilla</taxon>
    </lineage>
</organism>
<evidence type="ECO:0000313" key="2">
    <source>
        <dbReference type="EMBL" id="JAH93386.1"/>
    </source>
</evidence>
<reference evidence="2" key="1">
    <citation type="submission" date="2014-11" db="EMBL/GenBank/DDBJ databases">
        <authorList>
            <person name="Amaro Gonzalez C."/>
        </authorList>
    </citation>
    <scope>NUCLEOTIDE SEQUENCE</scope>
</reference>
<keyword evidence="1" id="KW-0472">Membrane</keyword>
<sequence length="55" mass="6645">MFNPSNNRQGCVQQVYYYSSHRLLYYAMAYIKLFVFISECRVSVSRRKSSFETFK</sequence>
<keyword evidence="1" id="KW-1133">Transmembrane helix</keyword>
<reference evidence="2" key="2">
    <citation type="journal article" date="2015" name="Fish Shellfish Immunol.">
        <title>Early steps in the European eel (Anguilla anguilla)-Vibrio vulnificus interaction in the gills: Role of the RtxA13 toxin.</title>
        <authorList>
            <person name="Callol A."/>
            <person name="Pajuelo D."/>
            <person name="Ebbesson L."/>
            <person name="Teles M."/>
            <person name="MacKenzie S."/>
            <person name="Amaro C."/>
        </authorList>
    </citation>
    <scope>NUCLEOTIDE SEQUENCE</scope>
</reference>
<keyword evidence="1" id="KW-0812">Transmembrane</keyword>
<name>A0A0E9WT02_ANGAN</name>
<dbReference type="AlphaFoldDB" id="A0A0E9WT02"/>